<dbReference type="OrthoDB" id="2157599at2"/>
<dbReference type="STRING" id="224999.GCA_001485475_00994"/>
<evidence type="ECO:0000313" key="4">
    <source>
        <dbReference type="Proteomes" id="UP000062160"/>
    </source>
</evidence>
<dbReference type="SUPFAM" id="SSF55073">
    <property type="entry name" value="Nucleotide cyclase"/>
    <property type="match status" value="1"/>
</dbReference>
<dbReference type="GO" id="GO:0005886">
    <property type="term" value="C:plasma membrane"/>
    <property type="evidence" value="ECO:0007669"/>
    <property type="project" value="TreeGrafter"/>
</dbReference>
<dbReference type="AlphaFoldDB" id="A0A0U9HDU7"/>
<dbReference type="GO" id="GO:1902201">
    <property type="term" value="P:negative regulation of bacterial-type flagellum-dependent cell motility"/>
    <property type="evidence" value="ECO:0007669"/>
    <property type="project" value="TreeGrafter"/>
</dbReference>
<dbReference type="InterPro" id="IPR043128">
    <property type="entry name" value="Rev_trsase/Diguanyl_cyclase"/>
</dbReference>
<dbReference type="PROSITE" id="PS50887">
    <property type="entry name" value="GGDEF"/>
    <property type="match status" value="1"/>
</dbReference>
<proteinExistence type="predicted"/>
<evidence type="ECO:0000259" key="2">
    <source>
        <dbReference type="PROSITE" id="PS50887"/>
    </source>
</evidence>
<dbReference type="EMBL" id="DF977000">
    <property type="protein sequence ID" value="GAQ24985.1"/>
    <property type="molecule type" value="Genomic_DNA"/>
</dbReference>
<dbReference type="InterPro" id="IPR029787">
    <property type="entry name" value="Nucleotide_cyclase"/>
</dbReference>
<dbReference type="PANTHER" id="PTHR45138">
    <property type="entry name" value="REGULATORY COMPONENTS OF SENSORY TRANSDUCTION SYSTEM"/>
    <property type="match status" value="1"/>
</dbReference>
<name>A0A0U9HDU7_9FIRM</name>
<evidence type="ECO:0000256" key="1">
    <source>
        <dbReference type="SAM" id="Phobius"/>
    </source>
</evidence>
<dbReference type="CDD" id="cd01949">
    <property type="entry name" value="GGDEF"/>
    <property type="match status" value="1"/>
</dbReference>
<sequence>MNNLSKKTKAFFMLLILEFFILISLFFLKPDMIGQKNYILLSATFFLALWSFSTDLVMALFGALFLVLAYGSYILYQAIFAGVFNFTFLTDYFWLLVFPIVAYTSSQLGEGINDSNKSIQELRKNIQALVRVDNLTGLGNKQKFYEDLSEEMRRARRHGFDLSMMIVKIMFFKELIDIYGKSKTNEIIMLMVKNIEETLRAEDKKYRLEDDTFAFILPNTNKNGAEVIKNRIRTNLSAITLNSGKKEEKLNFNFKIGILEYDQKTNDVFEIKHKLEKELEYDV</sequence>
<dbReference type="InterPro" id="IPR050469">
    <property type="entry name" value="Diguanylate_Cyclase"/>
</dbReference>
<dbReference type="RefSeq" id="WP_059032306.1">
    <property type="nucleotide sequence ID" value="NZ_BSDN01000008.1"/>
</dbReference>
<feature type="transmembrane region" description="Helical" evidence="1">
    <location>
        <begin position="40"/>
        <end position="68"/>
    </location>
</feature>
<dbReference type="PANTHER" id="PTHR45138:SF6">
    <property type="entry name" value="DIGUANYLATE CYCLASE DGCN"/>
    <property type="match status" value="1"/>
</dbReference>
<organism evidence="3">
    <name type="scientific">Tepidanaerobacter syntrophicus</name>
    <dbReference type="NCBI Taxonomy" id="224999"/>
    <lineage>
        <taxon>Bacteria</taxon>
        <taxon>Bacillati</taxon>
        <taxon>Bacillota</taxon>
        <taxon>Clostridia</taxon>
        <taxon>Thermosediminibacterales</taxon>
        <taxon>Tepidanaerobacteraceae</taxon>
        <taxon>Tepidanaerobacter</taxon>
    </lineage>
</organism>
<keyword evidence="1" id="KW-0472">Membrane</keyword>
<gene>
    <name evidence="3" type="ORF">TSYNT_6370</name>
</gene>
<dbReference type="GO" id="GO:0052621">
    <property type="term" value="F:diguanylate cyclase activity"/>
    <property type="evidence" value="ECO:0007669"/>
    <property type="project" value="TreeGrafter"/>
</dbReference>
<dbReference type="Pfam" id="PF00990">
    <property type="entry name" value="GGDEF"/>
    <property type="match status" value="1"/>
</dbReference>
<dbReference type="NCBIfam" id="TIGR00254">
    <property type="entry name" value="GGDEF"/>
    <property type="match status" value="1"/>
</dbReference>
<feature type="domain" description="GGDEF" evidence="2">
    <location>
        <begin position="160"/>
        <end position="283"/>
    </location>
</feature>
<keyword evidence="1" id="KW-1133">Transmembrane helix</keyword>
<keyword evidence="1" id="KW-0812">Transmembrane</keyword>
<accession>A0A0U9HDU7</accession>
<dbReference type="GO" id="GO:0043709">
    <property type="term" value="P:cell adhesion involved in single-species biofilm formation"/>
    <property type="evidence" value="ECO:0007669"/>
    <property type="project" value="TreeGrafter"/>
</dbReference>
<protein>
    <submittedName>
        <fullName evidence="3">Diguanylate cyclase (GGDEF) domain-containing protein</fullName>
    </submittedName>
</protein>
<reference evidence="3" key="1">
    <citation type="journal article" date="2016" name="Genome Announc.">
        <title>Draft Genome Sequence of the Syntrophic Lactate-Degrading Bacterium Tepidanaerobacter syntrophicus JLT.</title>
        <authorList>
            <person name="Matsuura N."/>
            <person name="Ohashi A."/>
            <person name="Tourlousse D.M."/>
            <person name="Sekiguchi Y."/>
        </authorList>
    </citation>
    <scope>NUCLEOTIDE SEQUENCE [LARGE SCALE GENOMIC DNA]</scope>
    <source>
        <strain evidence="3">JL</strain>
    </source>
</reference>
<dbReference type="InterPro" id="IPR000160">
    <property type="entry name" value="GGDEF_dom"/>
</dbReference>
<feature type="transmembrane region" description="Helical" evidence="1">
    <location>
        <begin position="74"/>
        <end position="98"/>
    </location>
</feature>
<evidence type="ECO:0000313" key="3">
    <source>
        <dbReference type="EMBL" id="GAQ24985.1"/>
    </source>
</evidence>
<keyword evidence="4" id="KW-1185">Reference proteome</keyword>
<dbReference type="SMART" id="SM00267">
    <property type="entry name" value="GGDEF"/>
    <property type="match status" value="1"/>
</dbReference>
<dbReference type="Gene3D" id="3.30.70.270">
    <property type="match status" value="1"/>
</dbReference>
<feature type="transmembrane region" description="Helical" evidence="1">
    <location>
        <begin position="12"/>
        <end position="28"/>
    </location>
</feature>
<dbReference type="Proteomes" id="UP000062160">
    <property type="component" value="Unassembled WGS sequence"/>
</dbReference>